<proteinExistence type="inferred from homology"/>
<dbReference type="GO" id="GO:0016987">
    <property type="term" value="F:sigma factor activity"/>
    <property type="evidence" value="ECO:0007669"/>
    <property type="project" value="UniProtKB-KW"/>
</dbReference>
<dbReference type="AlphaFoldDB" id="A0A2C7ADS0"/>
<dbReference type="InterPro" id="IPR039425">
    <property type="entry name" value="RNA_pol_sigma-70-like"/>
</dbReference>
<keyword evidence="2" id="KW-0805">Transcription regulation</keyword>
<dbReference type="InterPro" id="IPR007627">
    <property type="entry name" value="RNA_pol_sigma70_r2"/>
</dbReference>
<dbReference type="SUPFAM" id="SSF88659">
    <property type="entry name" value="Sigma3 and sigma4 domains of RNA polymerase sigma factors"/>
    <property type="match status" value="1"/>
</dbReference>
<evidence type="ECO:0000256" key="4">
    <source>
        <dbReference type="ARBA" id="ARBA00023163"/>
    </source>
</evidence>
<evidence type="ECO:0000259" key="5">
    <source>
        <dbReference type="Pfam" id="PF04542"/>
    </source>
</evidence>
<evidence type="ECO:0000256" key="2">
    <source>
        <dbReference type="ARBA" id="ARBA00023015"/>
    </source>
</evidence>
<keyword evidence="4" id="KW-0804">Transcription</keyword>
<feature type="domain" description="RNA polymerase sigma-70 region 2" evidence="5">
    <location>
        <begin position="9"/>
        <end position="73"/>
    </location>
</feature>
<dbReference type="Gene3D" id="1.10.1740.10">
    <property type="match status" value="1"/>
</dbReference>
<dbReference type="PANTHER" id="PTHR43133">
    <property type="entry name" value="RNA POLYMERASE ECF-TYPE SIGMA FACTO"/>
    <property type="match status" value="1"/>
</dbReference>
<dbReference type="SUPFAM" id="SSF88946">
    <property type="entry name" value="Sigma2 domain of RNA polymerase sigma factors"/>
    <property type="match status" value="1"/>
</dbReference>
<dbReference type="RefSeq" id="WP_099095180.1">
    <property type="nucleotide sequence ID" value="NZ_PDNU01000012.1"/>
</dbReference>
<dbReference type="InterPro" id="IPR014284">
    <property type="entry name" value="RNA_pol_sigma-70_dom"/>
</dbReference>
<evidence type="ECO:0000256" key="1">
    <source>
        <dbReference type="ARBA" id="ARBA00010641"/>
    </source>
</evidence>
<dbReference type="InterPro" id="IPR013324">
    <property type="entry name" value="RNA_pol_sigma_r3/r4-like"/>
</dbReference>
<evidence type="ECO:0000256" key="3">
    <source>
        <dbReference type="ARBA" id="ARBA00023082"/>
    </source>
</evidence>
<comment type="caution">
    <text evidence="7">The sequence shown here is derived from an EMBL/GenBank/DDBJ whole genome shotgun (WGS) entry which is preliminary data.</text>
</comment>
<dbReference type="NCBIfam" id="TIGR02937">
    <property type="entry name" value="sigma70-ECF"/>
    <property type="match status" value="1"/>
</dbReference>
<name>A0A2C7ADS0_9PROT</name>
<evidence type="ECO:0000313" key="7">
    <source>
        <dbReference type="EMBL" id="PHK95266.1"/>
    </source>
</evidence>
<feature type="domain" description="RNA polymerase sigma factor 70 region 4 type 2" evidence="6">
    <location>
        <begin position="107"/>
        <end position="158"/>
    </location>
</feature>
<keyword evidence="3" id="KW-0731">Sigma factor</keyword>
<dbReference type="Gene3D" id="1.10.10.10">
    <property type="entry name" value="Winged helix-like DNA-binding domain superfamily/Winged helix DNA-binding domain"/>
    <property type="match status" value="1"/>
</dbReference>
<dbReference type="GO" id="GO:0003677">
    <property type="term" value="F:DNA binding"/>
    <property type="evidence" value="ECO:0007669"/>
    <property type="project" value="InterPro"/>
</dbReference>
<dbReference type="Proteomes" id="UP000223527">
    <property type="component" value="Unassembled WGS sequence"/>
</dbReference>
<dbReference type="InterPro" id="IPR013325">
    <property type="entry name" value="RNA_pol_sigma_r2"/>
</dbReference>
<dbReference type="PANTHER" id="PTHR43133:SF63">
    <property type="entry name" value="RNA POLYMERASE SIGMA FACTOR FECI-RELATED"/>
    <property type="match status" value="1"/>
</dbReference>
<protein>
    <submittedName>
        <fullName evidence="7">RNA polymerase subunit sigma</fullName>
    </submittedName>
</protein>
<keyword evidence="8" id="KW-1185">Reference proteome</keyword>
<gene>
    <name evidence="7" type="ORF">CR162_08835</name>
</gene>
<dbReference type="InterPro" id="IPR013249">
    <property type="entry name" value="RNA_pol_sigma70_r4_t2"/>
</dbReference>
<dbReference type="OrthoDB" id="9794372at2"/>
<accession>A0A2C7ADS0</accession>
<dbReference type="Pfam" id="PF04542">
    <property type="entry name" value="Sigma70_r2"/>
    <property type="match status" value="1"/>
</dbReference>
<comment type="similarity">
    <text evidence="1">Belongs to the sigma-70 factor family. ECF subfamily.</text>
</comment>
<reference evidence="7 8" key="1">
    <citation type="submission" date="2017-10" db="EMBL/GenBank/DDBJ databases">
        <authorList>
            <person name="Banno H."/>
            <person name="Chua N.-H."/>
        </authorList>
    </citation>
    <scope>NUCLEOTIDE SEQUENCE [LARGE SCALE GENOMIC DNA]</scope>
    <source>
        <strain evidence="7 8">YW11</strain>
    </source>
</reference>
<sequence length="166" mass="18411">MAYASTADLYLSHHGWLVSWLRGRVRCQDKACDLVQDLFCKLLERPPVTAIEKPRAFLATSAIRLLIDQKRRLAIEQAYVQALAILRDDDTAATPLQVCEAVEALTAIARMLETLAEKPRRAFLMNRLDGLGHAEIGERLGVSSSTVKQYVAAALVHCHGVLHPPE</sequence>
<dbReference type="Pfam" id="PF08281">
    <property type="entry name" value="Sigma70_r4_2"/>
    <property type="match status" value="1"/>
</dbReference>
<evidence type="ECO:0000313" key="8">
    <source>
        <dbReference type="Proteomes" id="UP000223527"/>
    </source>
</evidence>
<dbReference type="EMBL" id="PDNU01000012">
    <property type="protein sequence ID" value="PHK95266.1"/>
    <property type="molecule type" value="Genomic_DNA"/>
</dbReference>
<evidence type="ECO:0000259" key="6">
    <source>
        <dbReference type="Pfam" id="PF08281"/>
    </source>
</evidence>
<dbReference type="GO" id="GO:0006352">
    <property type="term" value="P:DNA-templated transcription initiation"/>
    <property type="evidence" value="ECO:0007669"/>
    <property type="project" value="InterPro"/>
</dbReference>
<dbReference type="CDD" id="cd06171">
    <property type="entry name" value="Sigma70_r4"/>
    <property type="match status" value="1"/>
</dbReference>
<dbReference type="InterPro" id="IPR036388">
    <property type="entry name" value="WH-like_DNA-bd_sf"/>
</dbReference>
<organism evidence="7 8">
    <name type="scientific">Teichococcus rhizosphaerae</name>
    <dbReference type="NCBI Taxonomy" id="1335062"/>
    <lineage>
        <taxon>Bacteria</taxon>
        <taxon>Pseudomonadati</taxon>
        <taxon>Pseudomonadota</taxon>
        <taxon>Alphaproteobacteria</taxon>
        <taxon>Acetobacterales</taxon>
        <taxon>Roseomonadaceae</taxon>
        <taxon>Roseomonas</taxon>
    </lineage>
</organism>